<gene>
    <name evidence="1" type="ORF">EVAR_68623_1</name>
</gene>
<evidence type="ECO:0000313" key="2">
    <source>
        <dbReference type="Proteomes" id="UP000299102"/>
    </source>
</evidence>
<name>A0A4C2ABZ4_EUMVA</name>
<dbReference type="Proteomes" id="UP000299102">
    <property type="component" value="Unassembled WGS sequence"/>
</dbReference>
<accession>A0A4C2ABZ4</accession>
<proteinExistence type="predicted"/>
<evidence type="ECO:0000313" key="1">
    <source>
        <dbReference type="EMBL" id="GBP96709.1"/>
    </source>
</evidence>
<organism evidence="1 2">
    <name type="scientific">Eumeta variegata</name>
    <name type="common">Bagworm moth</name>
    <name type="synonym">Eumeta japonica</name>
    <dbReference type="NCBI Taxonomy" id="151549"/>
    <lineage>
        <taxon>Eukaryota</taxon>
        <taxon>Metazoa</taxon>
        <taxon>Ecdysozoa</taxon>
        <taxon>Arthropoda</taxon>
        <taxon>Hexapoda</taxon>
        <taxon>Insecta</taxon>
        <taxon>Pterygota</taxon>
        <taxon>Neoptera</taxon>
        <taxon>Endopterygota</taxon>
        <taxon>Lepidoptera</taxon>
        <taxon>Glossata</taxon>
        <taxon>Ditrysia</taxon>
        <taxon>Tineoidea</taxon>
        <taxon>Psychidae</taxon>
        <taxon>Oiketicinae</taxon>
        <taxon>Eumeta</taxon>
    </lineage>
</organism>
<keyword evidence="2" id="KW-1185">Reference proteome</keyword>
<dbReference type="EMBL" id="BGZK01002824">
    <property type="protein sequence ID" value="GBP96709.1"/>
    <property type="molecule type" value="Genomic_DNA"/>
</dbReference>
<sequence>MVNEHSPERKRVVKRVINVCKVNGLQLRSRFDAHKDAGSARWRLITLELEDQLARTMIYHTPTQCGREVAAFIVGFYPAIKSSSGSLPAPPAYCSLHQILYLYLRSRQRASDFSGFASVQGGR</sequence>
<protein>
    <submittedName>
        <fullName evidence="1">Uncharacterized protein</fullName>
    </submittedName>
</protein>
<reference evidence="1 2" key="1">
    <citation type="journal article" date="2019" name="Commun. Biol.">
        <title>The bagworm genome reveals a unique fibroin gene that provides high tensile strength.</title>
        <authorList>
            <person name="Kono N."/>
            <person name="Nakamura H."/>
            <person name="Ohtoshi R."/>
            <person name="Tomita M."/>
            <person name="Numata K."/>
            <person name="Arakawa K."/>
        </authorList>
    </citation>
    <scope>NUCLEOTIDE SEQUENCE [LARGE SCALE GENOMIC DNA]</scope>
</reference>
<comment type="caution">
    <text evidence="1">The sequence shown here is derived from an EMBL/GenBank/DDBJ whole genome shotgun (WGS) entry which is preliminary data.</text>
</comment>
<dbReference type="AlphaFoldDB" id="A0A4C2ABZ4"/>